<dbReference type="PANTHER" id="PTHR43603">
    <property type="entry name" value="COBW DOMAIN-CONTAINING PROTEIN DDB_G0274527"/>
    <property type="match status" value="1"/>
</dbReference>
<accession>A0A939MLU2</accession>
<comment type="caution">
    <text evidence="3">The sequence shown here is derived from an EMBL/GenBank/DDBJ whole genome shotgun (WGS) entry which is preliminary data.</text>
</comment>
<dbReference type="SMART" id="SM00833">
    <property type="entry name" value="CobW_C"/>
    <property type="match status" value="1"/>
</dbReference>
<name>A0A939MLU2_9MICO</name>
<feature type="region of interest" description="Disordered" evidence="1">
    <location>
        <begin position="322"/>
        <end position="345"/>
    </location>
</feature>
<keyword evidence="4" id="KW-1185">Reference proteome</keyword>
<dbReference type="Proteomes" id="UP000664382">
    <property type="component" value="Unassembled WGS sequence"/>
</dbReference>
<dbReference type="InterPro" id="IPR011629">
    <property type="entry name" value="CobW-like_C"/>
</dbReference>
<dbReference type="Gene3D" id="3.40.50.300">
    <property type="entry name" value="P-loop containing nucleotide triphosphate hydrolases"/>
    <property type="match status" value="1"/>
</dbReference>
<dbReference type="Pfam" id="PF07683">
    <property type="entry name" value="CobW_C"/>
    <property type="match status" value="1"/>
</dbReference>
<dbReference type="InterPro" id="IPR051927">
    <property type="entry name" value="Zn_Chap_cDPG_Synth"/>
</dbReference>
<gene>
    <name evidence="3" type="ORF">J4H92_13325</name>
</gene>
<dbReference type="SUPFAM" id="SSF90002">
    <property type="entry name" value="Hypothetical protein YjiA, C-terminal domain"/>
    <property type="match status" value="1"/>
</dbReference>
<feature type="domain" description="CobW C-terminal" evidence="2">
    <location>
        <begin position="212"/>
        <end position="314"/>
    </location>
</feature>
<protein>
    <submittedName>
        <fullName evidence="3">GTP-binding protein</fullName>
    </submittedName>
</protein>
<evidence type="ECO:0000259" key="2">
    <source>
        <dbReference type="SMART" id="SM00833"/>
    </source>
</evidence>
<sequence>MERVDLVAIVGSCAPERASHAERAALASGRMLIPARRLALSPDPIEEALALAPWAERPGGALAEFPAGVRMTELIGALADESSPVRLTGVVCVADALHLLDDLQRDTYAARRHTEPSGITGIEYTAHAALTAAQLEYASTIILANWDSLPTSELSTVMALASSLSPKARLRLDRSGVEAPEPGATYETDQERPGWVAILNEDHDPHMTDPRVAALRYEQLRPFHPGRLLRLLNERVEPGEFGTIIRSAGFCRLATRPRVIAEWNHVGSMFSLEPLASDDRLLPDDEILALGQDLAVIGLDLRRRELVAALDEAALTDREAAAGPTSWAEFSDPFPAWHTADEHPR</sequence>
<dbReference type="EMBL" id="JAGDYM010000015">
    <property type="protein sequence ID" value="MBO1902926.1"/>
    <property type="molecule type" value="Genomic_DNA"/>
</dbReference>
<dbReference type="PANTHER" id="PTHR43603:SF1">
    <property type="entry name" value="ZINC-REGULATED GTPASE METALLOPROTEIN ACTIVATOR 1"/>
    <property type="match status" value="1"/>
</dbReference>
<reference evidence="3" key="1">
    <citation type="submission" date="2021-03" db="EMBL/GenBank/DDBJ databases">
        <title>Leucobacter chromiisoli sp. nov., isolated from chromium-containing soil of chemical plant.</title>
        <authorList>
            <person name="Xu Z."/>
        </authorList>
    </citation>
    <scope>NUCLEOTIDE SEQUENCE</scope>
    <source>
        <strain evidence="3">S27</strain>
    </source>
</reference>
<dbReference type="AlphaFoldDB" id="A0A939MLU2"/>
<evidence type="ECO:0000313" key="4">
    <source>
        <dbReference type="Proteomes" id="UP000664382"/>
    </source>
</evidence>
<dbReference type="RefSeq" id="WP_208098677.1">
    <property type="nucleotide sequence ID" value="NZ_JAGDYM010000015.1"/>
</dbReference>
<proteinExistence type="predicted"/>
<evidence type="ECO:0000313" key="3">
    <source>
        <dbReference type="EMBL" id="MBO1902926.1"/>
    </source>
</evidence>
<evidence type="ECO:0000256" key="1">
    <source>
        <dbReference type="SAM" id="MobiDB-lite"/>
    </source>
</evidence>
<dbReference type="InterPro" id="IPR027417">
    <property type="entry name" value="P-loop_NTPase"/>
</dbReference>
<organism evidence="3 4">
    <name type="scientific">Leucobacter weissii</name>
    <dbReference type="NCBI Taxonomy" id="1983706"/>
    <lineage>
        <taxon>Bacteria</taxon>
        <taxon>Bacillati</taxon>
        <taxon>Actinomycetota</taxon>
        <taxon>Actinomycetes</taxon>
        <taxon>Micrococcales</taxon>
        <taxon>Microbacteriaceae</taxon>
        <taxon>Leucobacter</taxon>
    </lineage>
</organism>